<evidence type="ECO:0000256" key="3">
    <source>
        <dbReference type="ARBA" id="ARBA00022448"/>
    </source>
</evidence>
<dbReference type="Proteomes" id="UP000502823">
    <property type="component" value="Unassembled WGS sequence"/>
</dbReference>
<dbReference type="AlphaFoldDB" id="A0A6L2PXW8"/>
<dbReference type="PANTHER" id="PTHR45671">
    <property type="entry name" value="SOLUTE CARRIER FAMILY 25 (MITOCHONDRIAL CARRIER PHOSPHATE CARRIER), MEMBER 3, LIKE-RELATED-RELATED"/>
    <property type="match status" value="1"/>
</dbReference>
<evidence type="ECO:0000313" key="16">
    <source>
        <dbReference type="EMBL" id="GFG37376.1"/>
    </source>
</evidence>
<dbReference type="EMBL" id="BLKM01000692">
    <property type="protein sequence ID" value="GFG37376.1"/>
    <property type="molecule type" value="Genomic_DNA"/>
</dbReference>
<evidence type="ECO:0000256" key="2">
    <source>
        <dbReference type="ARBA" id="ARBA00006375"/>
    </source>
</evidence>
<comment type="caution">
    <text evidence="16">The sequence shown here is derived from an EMBL/GenBank/DDBJ whole genome shotgun (WGS) entry which is preliminary data.</text>
</comment>
<evidence type="ECO:0000256" key="6">
    <source>
        <dbReference type="ARBA" id="ARBA00022792"/>
    </source>
</evidence>
<sequence>MELFLWMFYICSCLILNVFSDSCEFGSTKYFALCGLGGILSCGITHTAIVPLDLVKCRIQVNPAKYRSIVNGFQVTIREDGTRGLAKGWAPTFYGYSMQGLFKFGLYEVFKVLYSDLLGEENAYIWRTSLYLAASASAEFFADIALSPMEAAKVRIQTQPGFASTLRAAAPIIYKDEGLNGFYKGLVPLWMRQIPYTMMKFACFEKTIELLYRYVVPKPRSECSKAEQLVVTFAAGYIAGVFCAIVSHPADTVVSKLNQEKGSTALEAAKKLGFAGKVTVYICEAGDSLYL</sequence>
<dbReference type="InterPro" id="IPR023395">
    <property type="entry name" value="MCP_dom_sf"/>
</dbReference>
<dbReference type="GO" id="GO:0005743">
    <property type="term" value="C:mitochondrial inner membrane"/>
    <property type="evidence" value="ECO:0007669"/>
    <property type="project" value="UniProtKB-SubCell"/>
</dbReference>
<dbReference type="InterPro" id="IPR002067">
    <property type="entry name" value="MCP"/>
</dbReference>
<dbReference type="InterPro" id="IPR044677">
    <property type="entry name" value="SLC25A3/Pic2/Mir1-like"/>
</dbReference>
<keyword evidence="4 13" id="KW-0812">Transmembrane</keyword>
<evidence type="ECO:0000256" key="8">
    <source>
        <dbReference type="ARBA" id="ARBA00022989"/>
    </source>
</evidence>
<evidence type="ECO:0000256" key="12">
    <source>
        <dbReference type="ARBA" id="ARBA00054508"/>
    </source>
</evidence>
<keyword evidence="8" id="KW-1133">Transmembrane helix</keyword>
<evidence type="ECO:0000256" key="13">
    <source>
        <dbReference type="PROSITE-ProRule" id="PRU00282"/>
    </source>
</evidence>
<feature type="repeat" description="Solcar" evidence="13">
    <location>
        <begin position="126"/>
        <end position="210"/>
    </location>
</feature>
<keyword evidence="7" id="KW-0809">Transit peptide</keyword>
<keyword evidence="3 14" id="KW-0813">Transport</keyword>
<keyword evidence="5" id="KW-0677">Repeat</keyword>
<organism evidence="16 17">
    <name type="scientific">Coptotermes formosanus</name>
    <name type="common">Formosan subterranean termite</name>
    <dbReference type="NCBI Taxonomy" id="36987"/>
    <lineage>
        <taxon>Eukaryota</taxon>
        <taxon>Metazoa</taxon>
        <taxon>Ecdysozoa</taxon>
        <taxon>Arthropoda</taxon>
        <taxon>Hexapoda</taxon>
        <taxon>Insecta</taxon>
        <taxon>Pterygota</taxon>
        <taxon>Neoptera</taxon>
        <taxon>Polyneoptera</taxon>
        <taxon>Dictyoptera</taxon>
        <taxon>Blattodea</taxon>
        <taxon>Blattoidea</taxon>
        <taxon>Termitoidae</taxon>
        <taxon>Rhinotermitidae</taxon>
        <taxon>Coptotermes</taxon>
    </lineage>
</organism>
<evidence type="ECO:0000256" key="11">
    <source>
        <dbReference type="ARBA" id="ARBA00024240"/>
    </source>
</evidence>
<name>A0A6L2PXW8_COPFO</name>
<reference evidence="17" key="1">
    <citation type="submission" date="2020-01" db="EMBL/GenBank/DDBJ databases">
        <title>Draft genome sequence of the Termite Coptotermes fromosanus.</title>
        <authorList>
            <person name="Itakura S."/>
            <person name="Yosikawa Y."/>
            <person name="Umezawa K."/>
        </authorList>
    </citation>
    <scope>NUCLEOTIDE SEQUENCE [LARGE SCALE GENOMIC DNA]</scope>
</reference>
<dbReference type="GO" id="GO:1990547">
    <property type="term" value="P:mitochondrial phosphate ion transmembrane transport"/>
    <property type="evidence" value="ECO:0007669"/>
    <property type="project" value="InterPro"/>
</dbReference>
<gene>
    <name evidence="16" type="ORF">Cfor_11183</name>
</gene>
<dbReference type="Pfam" id="PF00153">
    <property type="entry name" value="Mito_carr"/>
    <property type="match status" value="2"/>
</dbReference>
<dbReference type="SUPFAM" id="SSF103506">
    <property type="entry name" value="Mitochondrial carrier"/>
    <property type="match status" value="1"/>
</dbReference>
<protein>
    <recommendedName>
        <fullName evidence="11">Phosphate carrier protein, mitochondrial</fullName>
    </recommendedName>
</protein>
<dbReference type="InParanoid" id="A0A6L2PXW8"/>
<keyword evidence="17" id="KW-1185">Reference proteome</keyword>
<comment type="subcellular location">
    <subcellularLocation>
        <location evidence="1">Mitochondrion inner membrane</location>
        <topology evidence="1">Multi-pass membrane protein</topology>
    </subcellularLocation>
</comment>
<keyword evidence="10 13" id="KW-0472">Membrane</keyword>
<dbReference type="Gene3D" id="1.50.40.10">
    <property type="entry name" value="Mitochondrial carrier domain"/>
    <property type="match status" value="1"/>
</dbReference>
<keyword evidence="9" id="KW-0496">Mitochondrion</keyword>
<proteinExistence type="inferred from homology"/>
<evidence type="ECO:0000256" key="1">
    <source>
        <dbReference type="ARBA" id="ARBA00004448"/>
    </source>
</evidence>
<evidence type="ECO:0000313" key="17">
    <source>
        <dbReference type="Proteomes" id="UP000502823"/>
    </source>
</evidence>
<dbReference type="PROSITE" id="PS50920">
    <property type="entry name" value="SOLCAR"/>
    <property type="match status" value="2"/>
</dbReference>
<keyword evidence="15" id="KW-0732">Signal</keyword>
<dbReference type="GO" id="GO:0005315">
    <property type="term" value="F:phosphate transmembrane transporter activity"/>
    <property type="evidence" value="ECO:0007669"/>
    <property type="project" value="InterPro"/>
</dbReference>
<evidence type="ECO:0000256" key="9">
    <source>
        <dbReference type="ARBA" id="ARBA00023128"/>
    </source>
</evidence>
<dbReference type="PANTHER" id="PTHR45671:SF10">
    <property type="entry name" value="SOLUTE CARRIER FAMILY 25 MEMBER 3"/>
    <property type="match status" value="1"/>
</dbReference>
<evidence type="ECO:0000256" key="14">
    <source>
        <dbReference type="RuleBase" id="RU000488"/>
    </source>
</evidence>
<feature type="signal peptide" evidence="15">
    <location>
        <begin position="1"/>
        <end position="20"/>
    </location>
</feature>
<accession>A0A6L2PXW8</accession>
<dbReference type="FunCoup" id="A0A6L2PXW8">
    <property type="interactions" value="1656"/>
</dbReference>
<evidence type="ECO:0000256" key="5">
    <source>
        <dbReference type="ARBA" id="ARBA00022737"/>
    </source>
</evidence>
<evidence type="ECO:0000256" key="4">
    <source>
        <dbReference type="ARBA" id="ARBA00022692"/>
    </source>
</evidence>
<evidence type="ECO:0000256" key="10">
    <source>
        <dbReference type="ARBA" id="ARBA00023136"/>
    </source>
</evidence>
<comment type="similarity">
    <text evidence="2 14">Belongs to the mitochondrial carrier (TC 2.A.29) family.</text>
</comment>
<evidence type="ECO:0000256" key="7">
    <source>
        <dbReference type="ARBA" id="ARBA00022946"/>
    </source>
</evidence>
<feature type="chain" id="PRO_5026763193" description="Phosphate carrier protein, mitochondrial" evidence="15">
    <location>
        <begin position="21"/>
        <end position="291"/>
    </location>
</feature>
<dbReference type="InterPro" id="IPR018108">
    <property type="entry name" value="MCP_transmembrane"/>
</dbReference>
<keyword evidence="6" id="KW-0999">Mitochondrion inner membrane</keyword>
<dbReference type="PRINTS" id="PR00926">
    <property type="entry name" value="MITOCARRIER"/>
</dbReference>
<evidence type="ECO:0000256" key="15">
    <source>
        <dbReference type="SAM" id="SignalP"/>
    </source>
</evidence>
<comment type="function">
    <text evidence="12">Transport of phosphate groups from the cytosol to the mitochondrial matrix.</text>
</comment>
<dbReference type="OrthoDB" id="427452at2759"/>
<dbReference type="FunFam" id="1.50.40.10:FF:000005">
    <property type="entry name" value="Mitochondrial phosphate carrier protein 2"/>
    <property type="match status" value="1"/>
</dbReference>
<feature type="repeat" description="Solcar" evidence="13">
    <location>
        <begin position="29"/>
        <end position="113"/>
    </location>
</feature>